<keyword evidence="2" id="KW-1185">Reference proteome</keyword>
<proteinExistence type="predicted"/>
<evidence type="ECO:0000313" key="2">
    <source>
        <dbReference type="Proteomes" id="UP000489600"/>
    </source>
</evidence>
<organism evidence="1 2">
    <name type="scientific">Arabis nemorensis</name>
    <dbReference type="NCBI Taxonomy" id="586526"/>
    <lineage>
        <taxon>Eukaryota</taxon>
        <taxon>Viridiplantae</taxon>
        <taxon>Streptophyta</taxon>
        <taxon>Embryophyta</taxon>
        <taxon>Tracheophyta</taxon>
        <taxon>Spermatophyta</taxon>
        <taxon>Magnoliopsida</taxon>
        <taxon>eudicotyledons</taxon>
        <taxon>Gunneridae</taxon>
        <taxon>Pentapetalae</taxon>
        <taxon>rosids</taxon>
        <taxon>malvids</taxon>
        <taxon>Brassicales</taxon>
        <taxon>Brassicaceae</taxon>
        <taxon>Arabideae</taxon>
        <taxon>Arabis</taxon>
    </lineage>
</organism>
<dbReference type="EMBL" id="CABITT030000003">
    <property type="protein sequence ID" value="VVA96147.1"/>
    <property type="molecule type" value="Genomic_DNA"/>
</dbReference>
<comment type="caution">
    <text evidence="1">The sequence shown here is derived from an EMBL/GenBank/DDBJ whole genome shotgun (WGS) entry which is preliminary data.</text>
</comment>
<sequence>MWRIVFWRSQNASRNLAVTGITKKKTQSPSLTSLSRFSFLDSGNASAQNIRFFSRFLEQRSLDAEGKNLLAQFFARILASLAREFPKLGRHYRKWAAGNRIMDFVTFWPRGFTPRRGFTETEAVIELGRMLALLVFFVFVWYWSPEAPIGPEHHPFKFGKAEEEVETARKILEVVSIPPITYPEERRSFVT</sequence>
<gene>
    <name evidence="1" type="ORF">ANE_LOCUS6592</name>
</gene>
<evidence type="ECO:0000313" key="1">
    <source>
        <dbReference type="EMBL" id="VVA96147.1"/>
    </source>
</evidence>
<reference evidence="1" key="1">
    <citation type="submission" date="2019-07" db="EMBL/GenBank/DDBJ databases">
        <authorList>
            <person name="Dittberner H."/>
        </authorList>
    </citation>
    <scope>NUCLEOTIDE SEQUENCE [LARGE SCALE GENOMIC DNA]</scope>
</reference>
<dbReference type="Proteomes" id="UP000489600">
    <property type="component" value="Unassembled WGS sequence"/>
</dbReference>
<accession>A0A565B3H4</accession>
<dbReference type="AlphaFoldDB" id="A0A565B3H4"/>
<protein>
    <submittedName>
        <fullName evidence="1">Uncharacterized protein</fullName>
    </submittedName>
</protein>
<name>A0A565B3H4_9BRAS</name>